<dbReference type="PIRSF" id="PIRSF006603">
    <property type="entry name" value="DinF"/>
    <property type="match status" value="1"/>
</dbReference>
<dbReference type="Proteomes" id="UP000195897">
    <property type="component" value="Unassembled WGS sequence"/>
</dbReference>
<evidence type="ECO:0000256" key="12">
    <source>
        <dbReference type="ARBA" id="ARBA00031636"/>
    </source>
</evidence>
<evidence type="ECO:0000256" key="10">
    <source>
        <dbReference type="ARBA" id="ARBA00023065"/>
    </source>
</evidence>
<evidence type="ECO:0000313" key="14">
    <source>
        <dbReference type="EMBL" id="OUP52058.1"/>
    </source>
</evidence>
<dbReference type="Pfam" id="PF01554">
    <property type="entry name" value="MatE"/>
    <property type="match status" value="2"/>
</dbReference>
<comment type="similarity">
    <text evidence="3">Belongs to the multi antimicrobial extrusion (MATE) (TC 2.A.66.1) family.</text>
</comment>
<reference evidence="15" key="1">
    <citation type="submission" date="2017-04" db="EMBL/GenBank/DDBJ databases">
        <title>Function of individual gut microbiota members based on whole genome sequencing of pure cultures obtained from chicken caecum.</title>
        <authorList>
            <person name="Medvecky M."/>
            <person name="Cejkova D."/>
            <person name="Polansky O."/>
            <person name="Karasova D."/>
            <person name="Kubasova T."/>
            <person name="Cizek A."/>
            <person name="Rychlik I."/>
        </authorList>
    </citation>
    <scope>NUCLEOTIDE SEQUENCE [LARGE SCALE GENOMIC DNA]</scope>
    <source>
        <strain evidence="15">An180</strain>
    </source>
</reference>
<feature type="transmembrane region" description="Helical" evidence="13">
    <location>
        <begin position="363"/>
        <end position="388"/>
    </location>
</feature>
<feature type="transmembrane region" description="Helical" evidence="13">
    <location>
        <begin position="211"/>
        <end position="230"/>
    </location>
</feature>
<keyword evidence="8 13" id="KW-0812">Transmembrane</keyword>
<dbReference type="NCBIfam" id="TIGR00797">
    <property type="entry name" value="matE"/>
    <property type="match status" value="1"/>
</dbReference>
<organism evidence="14 15">
    <name type="scientific">Butyricicoccus pullicaecorum</name>
    <dbReference type="NCBI Taxonomy" id="501571"/>
    <lineage>
        <taxon>Bacteria</taxon>
        <taxon>Bacillati</taxon>
        <taxon>Bacillota</taxon>
        <taxon>Clostridia</taxon>
        <taxon>Eubacteriales</taxon>
        <taxon>Butyricicoccaceae</taxon>
        <taxon>Butyricicoccus</taxon>
    </lineage>
</organism>
<feature type="transmembrane region" description="Helical" evidence="13">
    <location>
        <begin position="60"/>
        <end position="82"/>
    </location>
</feature>
<comment type="caution">
    <text evidence="14">The sequence shown here is derived from an EMBL/GenBank/DDBJ whole genome shotgun (WGS) entry which is preliminary data.</text>
</comment>
<sequence>MKRSVGLSGARTRKTQDLTVGSITGNLLLFALPLMAGNLLQQLYNVADTWVVGRFLGADALAAVGSAYTLMVFLTSILLGLCMGSGADFAVQYGKRDFDRLKVGIFLSFVLIAAMTAVLCAIVYLGMDGILWILQIPDVIVPLIRAYLVIVFLGIPATFLYNYFANLLRAIGDSVTPLLFLAVSAVLNIVLDLFFVITLDWGVGGAAGATVLAQYVSGLGLAAFTVWRFPELVPRREHRKWDGRVLREIAGLSGLTSVQQSVMNFGILMVQGRVNSFGTSVMAAFAAAVKIDSFAYMPVQDFGNAFSTFVAQNFGAGKADRIRGGIRSAAACAAAFCVVVGGAVCLFARPLMTIFVDPAETEIIAIGVQYLHIEAAFYCGIGILFLLYGYYRAVGKPGMSVVLTVISLGTRVALAYALSAIPQIGVIGIWVSVPIGWALADLAGIVYLFCRSERPKTVRVDTDNTQG</sequence>
<keyword evidence="11 13" id="KW-0472">Membrane</keyword>
<evidence type="ECO:0000313" key="15">
    <source>
        <dbReference type="Proteomes" id="UP000195897"/>
    </source>
</evidence>
<keyword evidence="7" id="KW-1003">Cell membrane</keyword>
<feature type="transmembrane region" description="Helical" evidence="13">
    <location>
        <begin position="103"/>
        <end position="126"/>
    </location>
</feature>
<dbReference type="EMBL" id="NFKK01000013">
    <property type="protein sequence ID" value="OUP52058.1"/>
    <property type="molecule type" value="Genomic_DNA"/>
</dbReference>
<dbReference type="GO" id="GO:0015297">
    <property type="term" value="F:antiporter activity"/>
    <property type="evidence" value="ECO:0007669"/>
    <property type="project" value="UniProtKB-KW"/>
</dbReference>
<feature type="transmembrane region" description="Helical" evidence="13">
    <location>
        <begin position="328"/>
        <end position="351"/>
    </location>
</feature>
<feature type="transmembrane region" description="Helical" evidence="13">
    <location>
        <begin position="20"/>
        <end position="40"/>
    </location>
</feature>
<comment type="function">
    <text evidence="1">Multidrug efflux pump.</text>
</comment>
<proteinExistence type="inferred from homology"/>
<keyword evidence="10" id="KW-0406">Ion transport</keyword>
<dbReference type="InterPro" id="IPR002528">
    <property type="entry name" value="MATE_fam"/>
</dbReference>
<gene>
    <name evidence="14" type="ORF">B5F17_10440</name>
</gene>
<feature type="transmembrane region" description="Helical" evidence="13">
    <location>
        <begin position="146"/>
        <end position="165"/>
    </location>
</feature>
<dbReference type="AlphaFoldDB" id="A0A1Y4L5L3"/>
<keyword evidence="6" id="KW-0050">Antiport</keyword>
<evidence type="ECO:0000256" key="13">
    <source>
        <dbReference type="SAM" id="Phobius"/>
    </source>
</evidence>
<dbReference type="GO" id="GO:0006811">
    <property type="term" value="P:monoatomic ion transport"/>
    <property type="evidence" value="ECO:0007669"/>
    <property type="project" value="UniProtKB-KW"/>
</dbReference>
<dbReference type="CDD" id="cd13138">
    <property type="entry name" value="MATE_yoeA_like"/>
    <property type="match status" value="1"/>
</dbReference>
<feature type="transmembrane region" description="Helical" evidence="13">
    <location>
        <begin position="177"/>
        <end position="199"/>
    </location>
</feature>
<evidence type="ECO:0000256" key="4">
    <source>
        <dbReference type="ARBA" id="ARBA00020268"/>
    </source>
</evidence>
<keyword evidence="9 13" id="KW-1133">Transmembrane helix</keyword>
<accession>A0A1Y4L5L3</accession>
<keyword evidence="5" id="KW-0813">Transport</keyword>
<evidence type="ECO:0000256" key="11">
    <source>
        <dbReference type="ARBA" id="ARBA00023136"/>
    </source>
</evidence>
<evidence type="ECO:0000256" key="5">
    <source>
        <dbReference type="ARBA" id="ARBA00022448"/>
    </source>
</evidence>
<dbReference type="GO" id="GO:0005886">
    <property type="term" value="C:plasma membrane"/>
    <property type="evidence" value="ECO:0007669"/>
    <property type="project" value="UniProtKB-SubCell"/>
</dbReference>
<dbReference type="PANTHER" id="PTHR43298:SF2">
    <property type="entry name" value="FMN_FAD EXPORTER YEEO-RELATED"/>
    <property type="match status" value="1"/>
</dbReference>
<evidence type="ECO:0000256" key="9">
    <source>
        <dbReference type="ARBA" id="ARBA00022989"/>
    </source>
</evidence>
<dbReference type="PANTHER" id="PTHR43298">
    <property type="entry name" value="MULTIDRUG RESISTANCE PROTEIN NORM-RELATED"/>
    <property type="match status" value="1"/>
</dbReference>
<dbReference type="InterPro" id="IPR050222">
    <property type="entry name" value="MATE_MdtK"/>
</dbReference>
<comment type="subcellular location">
    <subcellularLocation>
        <location evidence="2">Cell membrane</location>
        <topology evidence="2">Multi-pass membrane protein</topology>
    </subcellularLocation>
</comment>
<name>A0A1Y4L5L3_9FIRM</name>
<evidence type="ECO:0000256" key="6">
    <source>
        <dbReference type="ARBA" id="ARBA00022449"/>
    </source>
</evidence>
<evidence type="ECO:0000256" key="8">
    <source>
        <dbReference type="ARBA" id="ARBA00022692"/>
    </source>
</evidence>
<evidence type="ECO:0000256" key="2">
    <source>
        <dbReference type="ARBA" id="ARBA00004651"/>
    </source>
</evidence>
<evidence type="ECO:0000256" key="7">
    <source>
        <dbReference type="ARBA" id="ARBA00022475"/>
    </source>
</evidence>
<evidence type="ECO:0000256" key="3">
    <source>
        <dbReference type="ARBA" id="ARBA00010199"/>
    </source>
</evidence>
<protein>
    <recommendedName>
        <fullName evidence="4">Probable multidrug resistance protein NorM</fullName>
    </recommendedName>
    <alternativeName>
        <fullName evidence="12">Multidrug-efflux transporter</fullName>
    </alternativeName>
</protein>
<feature type="transmembrane region" description="Helical" evidence="13">
    <location>
        <begin position="427"/>
        <end position="450"/>
    </location>
</feature>
<feature type="transmembrane region" description="Helical" evidence="13">
    <location>
        <begin position="400"/>
        <end position="421"/>
    </location>
</feature>
<dbReference type="RefSeq" id="WP_087373636.1">
    <property type="nucleotide sequence ID" value="NZ_NFKK01000013.1"/>
</dbReference>
<evidence type="ECO:0000256" key="1">
    <source>
        <dbReference type="ARBA" id="ARBA00003408"/>
    </source>
</evidence>
<dbReference type="GO" id="GO:0042910">
    <property type="term" value="F:xenobiotic transmembrane transporter activity"/>
    <property type="evidence" value="ECO:0007669"/>
    <property type="project" value="InterPro"/>
</dbReference>
<dbReference type="InterPro" id="IPR048279">
    <property type="entry name" value="MdtK-like"/>
</dbReference>